<name>A0AA46W7C3_CAPOC</name>
<dbReference type="Proteomes" id="UP001163262">
    <property type="component" value="Chromosome"/>
</dbReference>
<feature type="chain" id="PRO_5041393276" evidence="1">
    <location>
        <begin position="19"/>
        <end position="5317"/>
    </location>
</feature>
<reference evidence="2" key="1">
    <citation type="submission" date="2022-10" db="EMBL/GenBank/DDBJ databases">
        <title>Complete genome sequence of Capnocytophaga ochracea KCOM 2812 isolated from actinomycosis lesion.</title>
        <authorList>
            <person name="Kook J.-K."/>
            <person name="Park S.-N."/>
            <person name="Lim Y.K."/>
        </authorList>
    </citation>
    <scope>NUCLEOTIDE SEQUENCE</scope>
    <source>
        <strain evidence="2">KCOM 28121</strain>
    </source>
</reference>
<dbReference type="Pfam" id="PF13585">
    <property type="entry name" value="CHU_C"/>
    <property type="match status" value="1"/>
</dbReference>
<gene>
    <name evidence="2" type="ORF">OL231_10620</name>
</gene>
<dbReference type="InterPro" id="IPR047589">
    <property type="entry name" value="DUF11_rpt"/>
</dbReference>
<evidence type="ECO:0000313" key="2">
    <source>
        <dbReference type="EMBL" id="UZD40612.1"/>
    </source>
</evidence>
<feature type="signal peptide" evidence="1">
    <location>
        <begin position="1"/>
        <end position="18"/>
    </location>
</feature>
<dbReference type="NCBIfam" id="TIGR04131">
    <property type="entry name" value="Bac_Flav_CTERM"/>
    <property type="match status" value="1"/>
</dbReference>
<dbReference type="InterPro" id="IPR026341">
    <property type="entry name" value="T9SS_type_B"/>
</dbReference>
<evidence type="ECO:0000313" key="3">
    <source>
        <dbReference type="Proteomes" id="UP001163262"/>
    </source>
</evidence>
<keyword evidence="1" id="KW-0732">Signal</keyword>
<accession>A0AA46W7C3</accession>
<proteinExistence type="predicted"/>
<sequence>MKKLLLLQCFFWATLSVAFGQNYIPFGIRYQGTVKGDMIVVGNTILSPQGNQDYTGTHGDNSRIDMKYINVVPESGVFNSSSATVLDPNPASTCKKVVRAYLYWAATYTKERLNNQMSPRLERSKFKNVKFKVGSGAYHDLVGEQVYDGYDIVSTIDNNDSNAQRAYVYRSEVTNYLNGTIANTYTVGNIQAPKGNEKTGVGYAAGWTLVIVYEDLTREARNITVFDGFSVVNKYNNPTIDISGFKTVPTGPVKAKIGFAALEGELGIKGDQLTMIRRDGVYEALTAPGRPSDNFFNSTLTNESGINPHRRPASTNLLGFDAGIFELANSGKTFLDNNSTSTSFRPYSNQDAYYPFMFAFNVEVIAPHIVMEKRVLSSAGADITGQNVQMGQSLRYKIRFRNIGNDDAKDVEITDILPVNLQDFDATTANISVPSGVTYTYVAASRKLTFRIPENLVKKGSVVQELSFGVKVVNDCNKWRDACSNVVENRASASYKGVSNSTSTPLKAGSFNTQFTACNGGVEGPSNFIVKLDFTNCMFKATTVLCERTVTLEAGANFDSYKWEKVGGGTIGGNSRTLVVSEPGVYKVTKSKAGCATMYEEHTVNPNAYANAVHPIKDLLSKGKLNGEVYICADTGGTEYPQVYLCGGSTTVPVSLRITGATAYQWQKLGSCGALPPTLSKECPPSNDNYNCNWTDIGNSGDITLRDEGVYRLVVTYGNCVSPYYYFRITKNNVDPQLVGRDLICSKNGSITVNGVPAGYQYGLKKTGSTSWVKNYQSSNVFDIATPDNYTVYVRQVLTTTITTQPCIFEKSIQINKRTPAMTASVTPMACSTNKGGIRVQLSGNPYPPFTYTIRNNNATGGVAYTTVTNTTDLNITNHFTAGNYYIEVTSPDGCKFTTSVRIDKVPDLKATASVLRHLSCGTAIVRVTATGGKTNRPNGYGYSNDGGASYQNNFANSYYDFTFTTAGVKNFKVIDDNGCIAEASATVNTLPTPAITASYTVQNCGDKAKITISEPTNASSYNVLQYSIDGVNFQSGRDFPNLQTGRSYTPVLRYGNGGAGALCTVTGATITIPTFVGGNLIASAGVEELVGCDTGVNAGKALVRFSNVQGGKQPYEFNFGDGNWTTDKKKWMSPGTYNMAVRDAIGCTRENIKVTVAPRIPEPTFTPSQITYDCQGRGSLTITNNKNNYKYKYYVDGQPTTDNNFKNLTPGVHTITIEYADTNPLTKNVLFFEDFGTGRNGGNEYINKKYYLELQDGSMPRNGYGQTWADGTNHEGLRLADGEYIVTQKQDPNNPAWWQPNDHTGLANGRMFFVNIGNVLGTEGAILYQRPIRDLIAGKEVKFSVALMNLLGFNDTRYPGGAPDLAIELYTDQAAVDAKSPLVSVRIDPRIRGSKGPNINDWTVFERALNPGNHTELIAVIRSFSLVTDGNDLAMDDIYLYQEPKACGFTYTTTVTIANDKAFGSDPASQKITQPNCNNGTGSYQIGLKNAPTTYYVQKDNTGSFVATTGNPFKWDNIPAGTHTVKIRAEQNNTNCEVSHTFTINNPTALTLAYTGDTVLGCNPAVATAKVTASGGTGTYKYTLYKGATVITTQVAPQFSITSVGVYRIEVEDANGCKKDVSFTITAASAITLTGTTNPANNNYCTTGGTPAKVEVQVNVAGGGNNAPYTFQLDGVTKATQNTNTYIFNNLSVGTHIFTVIDKYGCKATYSVEIKNPITIITPAASMVTKDISCHPGAAANAKVEIKVKDGYAPYTFVVKKAGNIVQNTTSMAGNTATYETATPGTYTIEISDAKGCKVSANVTIAAKTNPTLNAVATAISCYGTNNGTISVTVTGGKPPYTIFLDGVNKGTGAQKVFNNLPAKANYVVKVVDANNCEATQTVAVTQPDALKGFASVTQLIGCENTGTNKDKAQVRITNVTGGTQPYQYKFEGNYQGNSIGYLPAGTHTVYVKDAKGCELGLTVNVPTKISEPTSVYTITGYDCNGNATVRITSTPTTYDYEYVINGRTLTGTTATITGLAPGTYTLTVRYKDKNSPASVILMQEDFGFGDPEPYEGVNSVLFTFHDPRTSVVGQPTQYTRAAYKDFIAPNTFGTSRMPYYPTNPNSDWREPVQGTTTGANNDRFLYVDMALNTYGKVFLEKEVEIAPDNLIEFNYQIRSHNAPVSNYAGALVKPNMRIQVVDMSNNVLGFIDSGAIPHDGAWHLVSSKNLGTINPGGAVTRVKIQFLNSEPSSNGNDFTIDDINVYQVPKSCYIEMAPKQVLVPQGKEFRASVVSQTNVACQGGNTGKATFKIENLNGGTYHVRLNGSPHGSGAGWTTDTNATTFEITGLTARTHLVEFFHNGNCKATQTVTITEPNKLTLTATITQPAMCSNNSKARVTLTANGGVAPYTYEYLIGGTVKAGPQSSNVFNSVETGVATFRVTDKNGCVTNLGSNLNIPTPQTVSFTLSATDCYEGGNTGEVTVKINAGNGGYKVKLNNGTPVTLAAGVTAHTFTGLTQGNYRVTVTDQYGCSAVQNIIIRPTLNTSVKVTNESCVPGKIEVTATGGDGNYTYAFAQGSVTTVTAGTFGTTNTYNVPTITGSVQTYTVFVKSDRCVKRHEVGVRKAPAITFDTETITPTCQGSGNGKIVVKHITGDANFTVRYGNAGTPVIATFTGIATNTYTIDNLVAGAYSITVTDRYGCSASKNVTLQDMPALTASISLASTATCTTGSNKALPLTITIPPNVWNAYTAGGNKIYFSYDNGNNWSLMPTNPFDLAPINGVTEPGKIFNLRLANRPALGGANICSTNATAHVVPSPLGGVSVTTDIGDFHLGCTAAGKTYFTATVTIANGTGKAPFKFRVNEKAWETPTPPNSRTHVFSNLIVGRTYKFEVEDANGCIAAFTGDIYGSVATPAMTITVLPKPACNGGQGQITFRIHREPQYTGGSASGTTISWTLYEKVLGTAPDIVKQTGTAVMPAPGNDATNITPAGPYNLAPNKTYYVVVTEGSCKWGSRDAHIKELGTLTATVSASTQITCDKNGILEVLNPSGGGGTYTYKVTPVTPGVTFGAPIQTGNSRVQIIRDNITAPALPVNPATPYSFTVNLTMEDQYGCSANLGNYTFTVPPAPKINKVKLMGCVNGSISLTIEPQAKAPAGSGTSATGAELNGYEYSIDGGLDYQTSPTFGNLVAGAYDLQIRDKATGCIATLTYTVTANLQATAELTKTLGCGIGANAEITIRVDNGSGNYSYKIDGPSGYTNNGNIPQVSGKYEITVNNITNKGSYTVTVTDNKAVAGCNTFTKTIEVLEAEKPVIETSVKSVTCHGGNDGEIYVTEKNGTIGAFNYNTPPAGIVGPAGSSPIWTAATRTYSNLKAGVYTITVTANNCASVYTVTVPEPTAVTISTTQIVTRQFACTANGVAQQATISVPNGAITGGTRPYTIQFAYGTTTSTGNNFTVGNIAGGNVTITAIDANGCSTQTVVTINPFEGLDPSQATVTVQTPGTCIAGEQVLVSIVAAPGAPPINQAKLRYYHGDTQPTVAPSAGAPWQTSGVFTVAPNQTHTFWIGHVDTGCVVKVLYVSPDPNNFRIVNPQVKNVTCKGNNDGTATFTLSNTVSAHNYTVNLVASGGVTPPTVPTVSGANPTFNIAGLRPATYTMTVKDTNTGCVQTYTFNISEADVALTASISVQSITCSSAPNYNDGEIAVTNATGGWGGYQYYVSTTPPTPASAVWSDTNVFRGLTAGTYHVAIRDRGGCMVTLSSTVVLANPNNITGTLSITAQNCTPNSGEITVQNVTGGEGRNYTFQLIRNGVLQGAAQTSTVFTGLGAGTYQVAISDTWGCTATLTQSVTLYDPIDSAIGVVITKQITCIPATGATLSVTHQGGSNSLRYTLTNNAGGTPQVNNTGVFTNVSAGVYKVSIADLITGCATVTGADVEITDAATVTFTYTTTAVSCHGDSNGRFVITIPGTQTQTDYQIKIVGTGLTRTETVNVTPKEIAFEGMPAGTYTVTLTSSRNCTATEVITIGEPDKLIVSNTTVTTHFKCDANNNAQQAIIQATGRGGTGTYTFNFEVFDGTSTTTSGWVNHTGVYSVTSNGTHTQTVIVYIRDSNGCQADNKTNPLLIPPLKRITSIDVNRTSQISCNATESITLTINGGNNKGYRIEVTSTGAGVAIPSTQTLTAGVNTANIGFNTPGYYEMKVIDLETGCYATASHTVIDFSDIEVTAAQTKPVSCVGGNDGEITLTVKGYQGIYNYQVLDATTLAPTGITGTVQANAATERREVIAGLSAGTYVIRVVETQSPYCTVTTTSVMVSAPTQALTVSPTITNRITCEPNDNKGAFSIDVTGGWGDYQYRLLVGGAPHATYGTYTTTTLFEGLTANTYTVEVTDRGGCSTTTNVVMAPPAPISASISSATTVLNCFNDRTGVITVVSPTGGSGNYAYELWNVGGAQIGGAQTSTTFTNLYAGSYNVKIIDGWGCDVTIPVTIDEPREMKVTASIAKPLICWQQATISITVTGGTPGYTYYMVTNGTTTTTLTGNSTQAGVGEYEFYVIDSHGCQSKLSNKITIEALQPLQLHVDTSEAYVKCNGDSTAKITFSATGALGNYQYKLYKGGVAQTATATQENATDWAFGGLSSGTYQVEVISVDCVQTSTVINIGEAGPLSVATASTDISCNGEADGTISVTVTGGTGRILYAISPRLDRFVDSGYFTKLARGNYIVRAQDENGCYTDTTFEIKEPTLLEASIDKITDEVCKGGNDGTVSITIKGGTASYSTSIDNVTWTVGKTLYTGLASGTYTIYVKDARSCTTEVPVTIKEGVDLQATATVEYSCGNNTVVNTIVASSNSKYAGYVSYSIDGGAPQASGRFIVTPGTHTVTIAHNNGCTRTITVDVEAYTNLTVSSTKTDMSCYGVNDGTITYATTGGTGSYTFTISPEAGTFDGTNKFTNLPKGQYIVKVKDNVIGCEVERTFTIVEPEQLIAHASTVTETCYGTNDGALSFRFTGGRAPYNYTLKDPSGNVIGTSSSVATGTVVSRTGIAPGRYQLEYGDSGICSQTLEITVAAAPSINATFEKGFNCSTVSTTWTTGYLMLTFNNLDGALTRSNTSYAINSTDARDAKPFESFDGNRAKTAPIEPGTNQYITVFYRGAGVASTCQETIAQRFDIERYPGLELKDKSDPRELNLIKVEARGGNPPYTYYFNGSYENGSNEYTLKPTDPTSRIVNGRVYKVVTATVQDANGCEADLRIEKEFMKSVPPNFFTPNDDGSNDGWDPDRFRSYPNLTVDIYDRYGRYITTLRSGQKWDGRYDGKELPAGDYWYILKTHEDGEDAREYMGHFTLYR</sequence>
<dbReference type="RefSeq" id="WP_264860282.1">
    <property type="nucleotide sequence ID" value="NZ_CP110230.1"/>
</dbReference>
<dbReference type="NCBIfam" id="TIGR01451">
    <property type="entry name" value="B_ant_repeat"/>
    <property type="match status" value="1"/>
</dbReference>
<dbReference type="EMBL" id="CP110230">
    <property type="protein sequence ID" value="UZD40612.1"/>
    <property type="molecule type" value="Genomic_DNA"/>
</dbReference>
<dbReference type="Pfam" id="PF13573">
    <property type="entry name" value="SprB"/>
    <property type="match status" value="7"/>
</dbReference>
<organism evidence="2 3">
    <name type="scientific">Capnocytophaga ochracea</name>
    <dbReference type="NCBI Taxonomy" id="1018"/>
    <lineage>
        <taxon>Bacteria</taxon>
        <taxon>Pseudomonadati</taxon>
        <taxon>Bacteroidota</taxon>
        <taxon>Flavobacteriia</taxon>
        <taxon>Flavobacteriales</taxon>
        <taxon>Flavobacteriaceae</taxon>
        <taxon>Capnocytophaga</taxon>
    </lineage>
</organism>
<protein>
    <submittedName>
        <fullName evidence="2">T9SS type B sorting domain-containing protein</fullName>
    </submittedName>
</protein>
<evidence type="ECO:0000256" key="1">
    <source>
        <dbReference type="SAM" id="SignalP"/>
    </source>
</evidence>
<dbReference type="InterPro" id="IPR025667">
    <property type="entry name" value="SprB_repeat"/>
</dbReference>